<evidence type="ECO:0000313" key="2">
    <source>
        <dbReference type="EMBL" id="RDX60862.1"/>
    </source>
</evidence>
<feature type="compositionally biased region" description="Basic and acidic residues" evidence="1">
    <location>
        <begin position="99"/>
        <end position="145"/>
    </location>
</feature>
<gene>
    <name evidence="2" type="ORF">CR513_60965</name>
</gene>
<feature type="region of interest" description="Disordered" evidence="1">
    <location>
        <begin position="99"/>
        <end position="151"/>
    </location>
</feature>
<dbReference type="OrthoDB" id="1740536at2759"/>
<evidence type="ECO:0008006" key="4">
    <source>
        <dbReference type="Google" id="ProtNLM"/>
    </source>
</evidence>
<dbReference type="PANTHER" id="PTHR33223:SF10">
    <property type="entry name" value="AMINOTRANSFERASE-LIKE PLANT MOBILE DOMAIN-CONTAINING PROTEIN"/>
    <property type="match status" value="1"/>
</dbReference>
<proteinExistence type="predicted"/>
<sequence>MRRAQQREEELRRQLEATKTTRRGELSYRWKVPPDFLGARGKSLKNYLARFNNVIVWVNDPDQIFFVKAFHKGLRASPFSDSLALKRPISMEEIQMRAEKHVEAKEDQAERLEEERSRNGGDDSRTPHRRVTDKPDLQKRPDNKRFTQLTKNRTQILKEICHTRLLHFPSSSEGKILGNNRADWCDFHHTTGHSTKACWTLKTQIERLIQEGQLNQYVRLRDERRGQGFGGQEEERSDGRRRSRSRQGSPVLHRGTITTISGGVFGPPPENYRKREEV</sequence>
<keyword evidence="3" id="KW-1185">Reference proteome</keyword>
<feature type="non-terminal residue" evidence="2">
    <location>
        <position position="1"/>
    </location>
</feature>
<comment type="caution">
    <text evidence="2">The sequence shown here is derived from an EMBL/GenBank/DDBJ whole genome shotgun (WGS) entry which is preliminary data.</text>
</comment>
<feature type="region of interest" description="Disordered" evidence="1">
    <location>
        <begin position="225"/>
        <end position="278"/>
    </location>
</feature>
<dbReference type="Proteomes" id="UP000257109">
    <property type="component" value="Unassembled WGS sequence"/>
</dbReference>
<evidence type="ECO:0000313" key="3">
    <source>
        <dbReference type="Proteomes" id="UP000257109"/>
    </source>
</evidence>
<dbReference type="PANTHER" id="PTHR33223">
    <property type="entry name" value="CCHC-TYPE DOMAIN-CONTAINING PROTEIN"/>
    <property type="match status" value="1"/>
</dbReference>
<organism evidence="2 3">
    <name type="scientific">Mucuna pruriens</name>
    <name type="common">Velvet bean</name>
    <name type="synonym">Dolichos pruriens</name>
    <dbReference type="NCBI Taxonomy" id="157652"/>
    <lineage>
        <taxon>Eukaryota</taxon>
        <taxon>Viridiplantae</taxon>
        <taxon>Streptophyta</taxon>
        <taxon>Embryophyta</taxon>
        <taxon>Tracheophyta</taxon>
        <taxon>Spermatophyta</taxon>
        <taxon>Magnoliopsida</taxon>
        <taxon>eudicotyledons</taxon>
        <taxon>Gunneridae</taxon>
        <taxon>Pentapetalae</taxon>
        <taxon>rosids</taxon>
        <taxon>fabids</taxon>
        <taxon>Fabales</taxon>
        <taxon>Fabaceae</taxon>
        <taxon>Papilionoideae</taxon>
        <taxon>50 kb inversion clade</taxon>
        <taxon>NPAAA clade</taxon>
        <taxon>indigoferoid/millettioid clade</taxon>
        <taxon>Phaseoleae</taxon>
        <taxon>Mucuna</taxon>
    </lineage>
</organism>
<dbReference type="AlphaFoldDB" id="A0A371E498"/>
<name>A0A371E498_MUCPR</name>
<evidence type="ECO:0000256" key="1">
    <source>
        <dbReference type="SAM" id="MobiDB-lite"/>
    </source>
</evidence>
<reference evidence="2" key="1">
    <citation type="submission" date="2018-05" db="EMBL/GenBank/DDBJ databases">
        <title>Draft genome of Mucuna pruriens seed.</title>
        <authorList>
            <person name="Nnadi N.E."/>
            <person name="Vos R."/>
            <person name="Hasami M.H."/>
            <person name="Devisetty U.K."/>
            <person name="Aguiy J.C."/>
        </authorList>
    </citation>
    <scope>NUCLEOTIDE SEQUENCE [LARGE SCALE GENOMIC DNA]</scope>
    <source>
        <strain evidence="2">JCA_2017</strain>
    </source>
</reference>
<dbReference type="EMBL" id="QJKJ01016529">
    <property type="protein sequence ID" value="RDX60862.1"/>
    <property type="molecule type" value="Genomic_DNA"/>
</dbReference>
<accession>A0A371E498</accession>
<protein>
    <recommendedName>
        <fullName evidence="4">Retrotransposon gag domain-containing protein</fullName>
    </recommendedName>
</protein>